<dbReference type="InterPro" id="IPR050695">
    <property type="entry name" value="N-acetylmuramoyl_amidase_3"/>
</dbReference>
<dbReference type="GO" id="GO:0008745">
    <property type="term" value="F:N-acetylmuramoyl-L-alanine amidase activity"/>
    <property type="evidence" value="ECO:0007669"/>
    <property type="project" value="InterPro"/>
</dbReference>
<dbReference type="GeneID" id="92717240"/>
<dbReference type="PANTHER" id="PTHR30404:SF0">
    <property type="entry name" value="N-ACETYLMURAMOYL-L-ALANINE AMIDASE AMIC"/>
    <property type="match status" value="1"/>
</dbReference>
<feature type="domain" description="MurNAc-LAA" evidence="3">
    <location>
        <begin position="67"/>
        <end position="176"/>
    </location>
</feature>
<dbReference type="SUPFAM" id="SSF53187">
    <property type="entry name" value="Zn-dependent exopeptidases"/>
    <property type="match status" value="1"/>
</dbReference>
<dbReference type="EMBL" id="AP019697">
    <property type="protein sequence ID" value="BBK26104.1"/>
    <property type="molecule type" value="Genomic_DNA"/>
</dbReference>
<evidence type="ECO:0000256" key="1">
    <source>
        <dbReference type="ARBA" id="ARBA00022801"/>
    </source>
</evidence>
<evidence type="ECO:0000256" key="2">
    <source>
        <dbReference type="SAM" id="MobiDB-lite"/>
    </source>
</evidence>
<dbReference type="RefSeq" id="WP_144269289.1">
    <property type="nucleotide sequence ID" value="NZ_AP019697.1"/>
</dbReference>
<name>A0A8D4UW42_9FIRM</name>
<dbReference type="CDD" id="cd02696">
    <property type="entry name" value="MurNAc-LAA"/>
    <property type="match status" value="1"/>
</dbReference>
<keyword evidence="1" id="KW-0378">Hydrolase</keyword>
<dbReference type="GO" id="GO:0009253">
    <property type="term" value="P:peptidoglycan catabolic process"/>
    <property type="evidence" value="ECO:0007669"/>
    <property type="project" value="InterPro"/>
</dbReference>
<gene>
    <name evidence="4" type="ORF">Dia5BBH33_20390</name>
</gene>
<dbReference type="Proteomes" id="UP000320585">
    <property type="component" value="Chromosome"/>
</dbReference>
<dbReference type="PANTHER" id="PTHR30404">
    <property type="entry name" value="N-ACETYLMURAMOYL-L-ALANINE AMIDASE"/>
    <property type="match status" value="1"/>
</dbReference>
<dbReference type="Pfam" id="PF01520">
    <property type="entry name" value="Amidase_3"/>
    <property type="match status" value="1"/>
</dbReference>
<evidence type="ECO:0000313" key="5">
    <source>
        <dbReference type="Proteomes" id="UP000320585"/>
    </source>
</evidence>
<dbReference type="Gene3D" id="3.40.630.40">
    <property type="entry name" value="Zn-dependent exopeptidases"/>
    <property type="match status" value="1"/>
</dbReference>
<dbReference type="InterPro" id="IPR002508">
    <property type="entry name" value="MurNAc-LAA_cat"/>
</dbReference>
<evidence type="ECO:0000313" key="4">
    <source>
        <dbReference type="EMBL" id="BBK26104.1"/>
    </source>
</evidence>
<feature type="region of interest" description="Disordered" evidence="2">
    <location>
        <begin position="1"/>
        <end position="21"/>
    </location>
</feature>
<dbReference type="AlphaFoldDB" id="A0A8D4UW42"/>
<sequence length="182" mass="19490">MRVCINPGHDRERDSGAVNPNTGLRECDVAATIGSLVQTYLETAGCEVQLLQSDNLAGETPDLPCVVDTANAWSADVFVSLHCNSDSGYARGTETLIYTNDSGSSPQLAACIQLQIVQSLGTVDHGLKERPNLIVLKDTTMPAVLVETAFIDNEDDAALLTNNADDFARAIARGITDFEGRY</sequence>
<proteinExistence type="predicted"/>
<reference evidence="5" key="1">
    <citation type="submission" date="2019-05" db="EMBL/GenBank/DDBJ databases">
        <title>Complete genome sequencing of Dialister sp. strain 5BBH33.</title>
        <authorList>
            <person name="Sakamoto M."/>
            <person name="Murakami T."/>
            <person name="Mori H."/>
        </authorList>
    </citation>
    <scope>NUCLEOTIDE SEQUENCE [LARGE SCALE GENOMIC DNA]</scope>
    <source>
        <strain evidence="5">5BBH33</strain>
    </source>
</reference>
<dbReference type="KEGG" id="dho:Dia5BBH33_20390"/>
<dbReference type="OrthoDB" id="9180606at2"/>
<keyword evidence="5" id="KW-1185">Reference proteome</keyword>
<evidence type="ECO:0000259" key="3">
    <source>
        <dbReference type="SMART" id="SM00646"/>
    </source>
</evidence>
<dbReference type="SMART" id="SM00646">
    <property type="entry name" value="Ami_3"/>
    <property type="match status" value="1"/>
</dbReference>
<protein>
    <recommendedName>
        <fullName evidence="3">MurNAc-LAA domain-containing protein</fullName>
    </recommendedName>
</protein>
<dbReference type="GO" id="GO:0030288">
    <property type="term" value="C:outer membrane-bounded periplasmic space"/>
    <property type="evidence" value="ECO:0007669"/>
    <property type="project" value="TreeGrafter"/>
</dbReference>
<accession>A0A8D4UW42</accession>
<organism evidence="4 5">
    <name type="scientific">Dialister hominis</name>
    <dbReference type="NCBI Taxonomy" id="2582419"/>
    <lineage>
        <taxon>Bacteria</taxon>
        <taxon>Bacillati</taxon>
        <taxon>Bacillota</taxon>
        <taxon>Negativicutes</taxon>
        <taxon>Veillonellales</taxon>
        <taxon>Veillonellaceae</taxon>
        <taxon>Dialister</taxon>
    </lineage>
</organism>